<name>A0A1C2EFN7_9PSED</name>
<dbReference type="Proteomes" id="UP000095143">
    <property type="component" value="Unassembled WGS sequence"/>
</dbReference>
<reference evidence="2 3" key="1">
    <citation type="submission" date="2016-08" db="EMBL/GenBank/DDBJ databases">
        <title>Whole genome sequence of Pseudomonas graminis strain UASWS1507, a potential biological control agent for agriculture.</title>
        <authorList>
            <person name="Crovadore J."/>
            <person name="Calmin G."/>
            <person name="Chablais R."/>
            <person name="Cochard B."/>
            <person name="Lefort F."/>
        </authorList>
    </citation>
    <scope>NUCLEOTIDE SEQUENCE [LARGE SCALE GENOMIC DNA]</scope>
    <source>
        <strain evidence="2 3">UASWS1507</strain>
    </source>
</reference>
<gene>
    <name evidence="2" type="ORF">BBI10_00585</name>
</gene>
<accession>A0A1C2EFN7</accession>
<evidence type="ECO:0000256" key="1">
    <source>
        <dbReference type="SAM" id="MobiDB-lite"/>
    </source>
</evidence>
<feature type="region of interest" description="Disordered" evidence="1">
    <location>
        <begin position="1"/>
        <end position="53"/>
    </location>
</feature>
<comment type="caution">
    <text evidence="2">The sequence shown here is derived from an EMBL/GenBank/DDBJ whole genome shotgun (WGS) entry which is preliminary data.</text>
</comment>
<evidence type="ECO:0000313" key="2">
    <source>
        <dbReference type="EMBL" id="OCX25874.1"/>
    </source>
</evidence>
<evidence type="ECO:0000313" key="3">
    <source>
        <dbReference type="Proteomes" id="UP000095143"/>
    </source>
</evidence>
<protein>
    <submittedName>
        <fullName evidence="2">Uncharacterized protein</fullName>
    </submittedName>
</protein>
<dbReference type="OrthoDB" id="7019385at2"/>
<dbReference type="AlphaFoldDB" id="A0A1C2EFN7"/>
<dbReference type="EMBL" id="MDEN01000041">
    <property type="protein sequence ID" value="OCX25874.1"/>
    <property type="molecule type" value="Genomic_DNA"/>
</dbReference>
<organism evidence="2 3">
    <name type="scientific">Pseudomonas graminis</name>
    <dbReference type="NCBI Taxonomy" id="158627"/>
    <lineage>
        <taxon>Bacteria</taxon>
        <taxon>Pseudomonadati</taxon>
        <taxon>Pseudomonadota</taxon>
        <taxon>Gammaproteobacteria</taxon>
        <taxon>Pseudomonadales</taxon>
        <taxon>Pseudomonadaceae</taxon>
        <taxon>Pseudomonas</taxon>
    </lineage>
</organism>
<proteinExistence type="predicted"/>
<dbReference type="RefSeq" id="WP_065986080.1">
    <property type="nucleotide sequence ID" value="NZ_MDEN01000041.1"/>
</dbReference>
<sequence>MATQLTEEEMRQALFGSASGVAPEPAQPQRDQKEAPAVVIQPPARTAKRGASATLRPKLRVTLRVGNEYEGETQMFSYDADTLSTLQAELDATKTARKKFKYVELVSVTPFS</sequence>